<dbReference type="RefSeq" id="WP_093383380.1">
    <property type="nucleotide sequence ID" value="NZ_FOTW01000005.1"/>
</dbReference>
<organism evidence="1">
    <name type="scientific">Rugamonas rubra</name>
    <dbReference type="NCBI Taxonomy" id="758825"/>
    <lineage>
        <taxon>Bacteria</taxon>
        <taxon>Pseudomonadati</taxon>
        <taxon>Pseudomonadota</taxon>
        <taxon>Betaproteobacteria</taxon>
        <taxon>Burkholderiales</taxon>
        <taxon>Oxalobacteraceae</taxon>
        <taxon>Telluria group</taxon>
        <taxon>Rugamonas</taxon>
    </lineage>
</organism>
<sequence length="29" mass="3052">MKIVIVKKVEIQVAGRTGMRCASSCGAKS</sequence>
<accession>A0A915Q9E8</accession>
<protein>
    <submittedName>
        <fullName evidence="1">RrMbnA precosur peptide</fullName>
    </submittedName>
</protein>
<dbReference type="AlphaFoldDB" id="A0A915Q9E8"/>
<reference evidence="2" key="1">
    <citation type="journal article" date="2022" name="Cell Res.">
        <title>Crystal structure and catalytic mechanism of the MbnBC holoenzyme required for methanobactin biosynthesis.</title>
        <authorList>
            <person name="Dou C."/>
            <person name="Long Z."/>
            <person name="Li S."/>
            <person name="Zhou D."/>
            <person name="Jin Y."/>
            <person name="Zhang L."/>
            <person name="Zhang X."/>
            <person name="Zheng Y."/>
            <person name="Li L."/>
            <person name="Zhu X."/>
            <person name="Liu Z."/>
            <person name="He S."/>
            <person name="Yan W."/>
            <person name="Yang L."/>
            <person name="Xiong J."/>
            <person name="Fu X."/>
            <person name="Qi S."/>
            <person name="Ren H."/>
            <person name="Chen S."/>
            <person name="Dai L."/>
            <person name="Wang B."/>
            <person name="Cheng W."/>
        </authorList>
    </citation>
    <scope>X-RAY CRYSTALLOGRAPHY (2.64 ANGSTROMS) IN COMPLEX WITH FE(3+)</scope>
</reference>
<dbReference type="SMR" id="A0A915Q9E8"/>
<feature type="binding site" evidence="2">
    <location>
        <position position="25"/>
    </location>
    <ligand>
        <name>Fe(3+)</name>
        <dbReference type="ChEBI" id="CHEBI:29034"/>
    </ligand>
</feature>
<proteinExistence type="evidence at protein level"/>
<dbReference type="NCBIfam" id="TIGR04071">
    <property type="entry name" value="methanobac_OB3b"/>
    <property type="match status" value="1"/>
</dbReference>
<evidence type="ECO:0000313" key="1">
    <source>
        <dbReference type="PDB" id="7FC0"/>
    </source>
</evidence>
<name>A0A915Q9E8_9BURK</name>
<dbReference type="Pfam" id="PF25751">
    <property type="entry name" value="Methanobactin"/>
    <property type="match status" value="1"/>
</dbReference>
<evidence type="ECO:0007829" key="2">
    <source>
        <dbReference type="PDB" id="7FC0"/>
    </source>
</evidence>
<keyword evidence="2" id="KW-0479">Metal-binding</keyword>
<dbReference type="GO" id="GO:0046872">
    <property type="term" value="F:metal ion binding"/>
    <property type="evidence" value="ECO:0007669"/>
    <property type="project" value="UniProtKB-KW"/>
</dbReference>
<dbReference type="InterPro" id="IPR023963">
    <property type="entry name" value="Methanobactin_OB3b"/>
</dbReference>
<keyword evidence="2" id="KW-0002">3D-structure</keyword>
<dbReference type="PDB" id="7FC0">
    <property type="method" value="X-ray"/>
    <property type="resolution" value="2.64 A"/>
    <property type="chains" value="A/D=1-29"/>
</dbReference>